<feature type="transmembrane region" description="Helical" evidence="10">
    <location>
        <begin position="384"/>
        <end position="404"/>
    </location>
</feature>
<dbReference type="RefSeq" id="WP_012646365.1">
    <property type="nucleotide sequence ID" value="NC_011979.1"/>
</dbReference>
<dbReference type="SUPFAM" id="SSF55874">
    <property type="entry name" value="ATPase domain of HSP90 chaperone/DNA topoisomerase II/histidine kinase"/>
    <property type="match status" value="1"/>
</dbReference>
<dbReference type="HOGENOM" id="CLU_011115_3_0_7"/>
<dbReference type="PROSITE" id="PS51257">
    <property type="entry name" value="PROKAR_LIPOPROTEIN"/>
    <property type="match status" value="1"/>
</dbReference>
<keyword evidence="3" id="KW-0808">Transferase</keyword>
<dbReference type="Proteomes" id="UP000007721">
    <property type="component" value="Chromosome"/>
</dbReference>
<evidence type="ECO:0000256" key="7">
    <source>
        <dbReference type="ARBA" id="ARBA00023012"/>
    </source>
</evidence>
<dbReference type="Pfam" id="PF07730">
    <property type="entry name" value="HisKA_3"/>
    <property type="match status" value="1"/>
</dbReference>
<keyword evidence="8 10" id="KW-0472">Membrane</keyword>
<comment type="subcellular location">
    <subcellularLocation>
        <location evidence="1">Cell membrane</location>
        <topology evidence="1">Multi-pass membrane protein</topology>
    </subcellularLocation>
</comment>
<dbReference type="PANTHER" id="PTHR24421">
    <property type="entry name" value="NITRATE/NITRITE SENSOR PROTEIN NARX-RELATED"/>
    <property type="match status" value="1"/>
</dbReference>
<accession>B9M3Z3</accession>
<dbReference type="InterPro" id="IPR011712">
    <property type="entry name" value="Sig_transdc_His_kin_sub3_dim/P"/>
</dbReference>
<evidence type="ECO:0000256" key="1">
    <source>
        <dbReference type="ARBA" id="ARBA00004651"/>
    </source>
</evidence>
<dbReference type="InterPro" id="IPR050482">
    <property type="entry name" value="Sensor_HK_TwoCompSys"/>
</dbReference>
<feature type="domain" description="Histidine kinase" evidence="12">
    <location>
        <begin position="451"/>
        <end position="639"/>
    </location>
</feature>
<keyword evidence="6 10" id="KW-1133">Transmembrane helix</keyword>
<evidence type="ECO:0000313" key="13">
    <source>
        <dbReference type="EMBL" id="ACM19636.1"/>
    </source>
</evidence>
<keyword evidence="9" id="KW-0175">Coiled coil</keyword>
<proteinExistence type="predicted"/>
<dbReference type="InterPro" id="IPR036890">
    <property type="entry name" value="HATPase_C_sf"/>
</dbReference>
<evidence type="ECO:0000256" key="3">
    <source>
        <dbReference type="ARBA" id="ARBA00022679"/>
    </source>
</evidence>
<feature type="transmembrane region" description="Helical" evidence="10">
    <location>
        <begin position="232"/>
        <end position="249"/>
    </location>
</feature>
<evidence type="ECO:0000256" key="4">
    <source>
        <dbReference type="ARBA" id="ARBA00022692"/>
    </source>
</evidence>
<feature type="chain" id="PRO_5002888940" evidence="11">
    <location>
        <begin position="24"/>
        <end position="655"/>
    </location>
</feature>
<keyword evidence="11" id="KW-0732">Signal</keyword>
<evidence type="ECO:0000313" key="14">
    <source>
        <dbReference type="Proteomes" id="UP000007721"/>
    </source>
</evidence>
<dbReference type="PANTHER" id="PTHR24421:SF37">
    <property type="entry name" value="SENSOR HISTIDINE KINASE NARS"/>
    <property type="match status" value="1"/>
</dbReference>
<dbReference type="KEGG" id="geo:Geob_1276"/>
<dbReference type="EMBL" id="CP001390">
    <property type="protein sequence ID" value="ACM19636.1"/>
    <property type="molecule type" value="Genomic_DNA"/>
</dbReference>
<dbReference type="InterPro" id="IPR003594">
    <property type="entry name" value="HATPase_dom"/>
</dbReference>
<evidence type="ECO:0000256" key="11">
    <source>
        <dbReference type="SAM" id="SignalP"/>
    </source>
</evidence>
<dbReference type="PROSITE" id="PS50109">
    <property type="entry name" value="HIS_KIN"/>
    <property type="match status" value="1"/>
</dbReference>
<feature type="transmembrane region" description="Helical" evidence="10">
    <location>
        <begin position="327"/>
        <end position="343"/>
    </location>
</feature>
<dbReference type="Gene3D" id="1.20.5.1930">
    <property type="match status" value="1"/>
</dbReference>
<keyword evidence="4 10" id="KW-0812">Transmembrane</keyword>
<evidence type="ECO:0000256" key="9">
    <source>
        <dbReference type="SAM" id="Coils"/>
    </source>
</evidence>
<dbReference type="InterPro" id="IPR008979">
    <property type="entry name" value="Galactose-bd-like_sf"/>
</dbReference>
<dbReference type="InterPro" id="IPR011623">
    <property type="entry name" value="7TMR_DISM_rcpt_extracell_dom1"/>
</dbReference>
<dbReference type="InterPro" id="IPR005467">
    <property type="entry name" value="His_kinase_dom"/>
</dbReference>
<name>B9M3Z3_GEODF</name>
<evidence type="ECO:0000256" key="6">
    <source>
        <dbReference type="ARBA" id="ARBA00022989"/>
    </source>
</evidence>
<dbReference type="AlphaFoldDB" id="B9M3Z3"/>
<dbReference type="SUPFAM" id="SSF49785">
    <property type="entry name" value="Galactose-binding domain-like"/>
    <property type="match status" value="1"/>
</dbReference>
<feature type="transmembrane region" description="Helical" evidence="10">
    <location>
        <begin position="300"/>
        <end position="321"/>
    </location>
</feature>
<evidence type="ECO:0000256" key="5">
    <source>
        <dbReference type="ARBA" id="ARBA00022777"/>
    </source>
</evidence>
<dbReference type="GO" id="GO:0046983">
    <property type="term" value="F:protein dimerization activity"/>
    <property type="evidence" value="ECO:0007669"/>
    <property type="project" value="InterPro"/>
</dbReference>
<dbReference type="OrthoDB" id="9797605at2"/>
<evidence type="ECO:0000256" key="2">
    <source>
        <dbReference type="ARBA" id="ARBA00022475"/>
    </source>
</evidence>
<dbReference type="SMART" id="SM00387">
    <property type="entry name" value="HATPase_c"/>
    <property type="match status" value="1"/>
</dbReference>
<sequence length="655" mass="71621">MYRTALAIVFALLVSLGSGCGGAGKTPQAHRGVLDLSTVQWPISTIIPLDGQWEFYWKQLLSPDDFHRVSPPAPSAHISLPDPWNNLFIQGENIGPRGYATYRLVVVLPGKGERELALKLADICSAYRLWANGKLIAEGGRIGKDAAGEIPNQSFRQPRLRVTGDYVELVLQVSNYHYYQAGVVNPIQIGPVEKVEAARFRQLGGVLFCAGSLLIMGIYHIAIFAFRRRDAAPLYFGVYCLCWVGNILTSNANGWVAGLFTGGLPDASIYVIDTLCFVITVAVCYSFLRTLYPEEFNRYISYGAWCLALIYLVMGFVLPAITVSSGLPAYYIYSILLIAYSLFRLGAALGNDREGAFFIFIGIMVLGGAGINDMLLDMGAIHSVYLGHMGLFVLILFQAMALSLRFSRAFSWVEQLSDELAEKNLTLEEGLAERNRLERKIIQISEDERRSLSHHLHDGLCQQLTGARLLFSVLGKNLAGAKGVKPDMQRLSSLLEESVNQAYDLSRGLWPVEHDPHGVSPSLEELVRRLGESNGIDIQFRQERGCAKCTNTDVTQMYRIAQEAVTNAVKHARAQKITVTLDCADRTTISLAVEDNGIGRAKASMGKSGLGMGIMSYRAGIIGGNLTVTDAVGGGTLVSCTAVCEQHAEVISNGF</sequence>
<dbReference type="Pfam" id="PF07695">
    <property type="entry name" value="7TMR-DISM_7TM"/>
    <property type="match status" value="1"/>
</dbReference>
<organism evidence="13 14">
    <name type="scientific">Geotalea daltonii (strain DSM 22248 / JCM 15807 / FRC-32)</name>
    <name type="common">Geobacter daltonii</name>
    <dbReference type="NCBI Taxonomy" id="316067"/>
    <lineage>
        <taxon>Bacteria</taxon>
        <taxon>Pseudomonadati</taxon>
        <taxon>Thermodesulfobacteriota</taxon>
        <taxon>Desulfuromonadia</taxon>
        <taxon>Geobacterales</taxon>
        <taxon>Geobacteraceae</taxon>
        <taxon>Geotalea</taxon>
    </lineage>
</organism>
<keyword evidence="14" id="KW-1185">Reference proteome</keyword>
<keyword evidence="7" id="KW-0902">Two-component regulatory system</keyword>
<feature type="coiled-coil region" evidence="9">
    <location>
        <begin position="413"/>
        <end position="447"/>
    </location>
</feature>
<feature type="transmembrane region" description="Helical" evidence="10">
    <location>
        <begin position="355"/>
        <end position="372"/>
    </location>
</feature>
<dbReference type="Gene3D" id="3.30.565.10">
    <property type="entry name" value="Histidine kinase-like ATPase, C-terminal domain"/>
    <property type="match status" value="1"/>
</dbReference>
<evidence type="ECO:0000256" key="8">
    <source>
        <dbReference type="ARBA" id="ARBA00023136"/>
    </source>
</evidence>
<feature type="signal peptide" evidence="11">
    <location>
        <begin position="1"/>
        <end position="23"/>
    </location>
</feature>
<feature type="transmembrane region" description="Helical" evidence="10">
    <location>
        <begin position="269"/>
        <end position="288"/>
    </location>
</feature>
<protein>
    <submittedName>
        <fullName evidence="13">Sensor histidine kinase, 7TMR-DISM_7TM domain-containing</fullName>
    </submittedName>
</protein>
<keyword evidence="2" id="KW-1003">Cell membrane</keyword>
<dbReference type="Pfam" id="PF02518">
    <property type="entry name" value="HATPase_c"/>
    <property type="match status" value="1"/>
</dbReference>
<keyword evidence="5 13" id="KW-0418">Kinase</keyword>
<evidence type="ECO:0000259" key="12">
    <source>
        <dbReference type="PROSITE" id="PS50109"/>
    </source>
</evidence>
<evidence type="ECO:0000256" key="10">
    <source>
        <dbReference type="SAM" id="Phobius"/>
    </source>
</evidence>
<dbReference type="GO" id="GO:0005886">
    <property type="term" value="C:plasma membrane"/>
    <property type="evidence" value="ECO:0007669"/>
    <property type="project" value="UniProtKB-SubCell"/>
</dbReference>
<dbReference type="CDD" id="cd16917">
    <property type="entry name" value="HATPase_UhpB-NarQ-NarX-like"/>
    <property type="match status" value="1"/>
</dbReference>
<gene>
    <name evidence="13" type="ordered locus">Geob_1276</name>
</gene>
<feature type="transmembrane region" description="Helical" evidence="10">
    <location>
        <begin position="203"/>
        <end position="225"/>
    </location>
</feature>
<dbReference type="GO" id="GO:0000155">
    <property type="term" value="F:phosphorelay sensor kinase activity"/>
    <property type="evidence" value="ECO:0007669"/>
    <property type="project" value="InterPro"/>
</dbReference>
<dbReference type="STRING" id="316067.Geob_1276"/>
<reference evidence="13 14" key="1">
    <citation type="submission" date="2009-01" db="EMBL/GenBank/DDBJ databases">
        <title>Complete sequence of Geobacter sp. FRC-32.</title>
        <authorList>
            <consortium name="US DOE Joint Genome Institute"/>
            <person name="Lucas S."/>
            <person name="Copeland A."/>
            <person name="Lapidus A."/>
            <person name="Glavina del Rio T."/>
            <person name="Dalin E."/>
            <person name="Tice H."/>
            <person name="Bruce D."/>
            <person name="Goodwin L."/>
            <person name="Pitluck S."/>
            <person name="Saunders E."/>
            <person name="Brettin T."/>
            <person name="Detter J.C."/>
            <person name="Han C."/>
            <person name="Larimer F."/>
            <person name="Land M."/>
            <person name="Hauser L."/>
            <person name="Kyrpides N."/>
            <person name="Ovchinnikova G."/>
            <person name="Kostka J."/>
            <person name="Richardson P."/>
        </authorList>
    </citation>
    <scope>NUCLEOTIDE SEQUENCE [LARGE SCALE GENOMIC DNA]</scope>
    <source>
        <strain evidence="14">DSM 22248 / JCM 15807 / FRC-32</strain>
    </source>
</reference>
<dbReference type="eggNOG" id="COG4585">
    <property type="taxonomic scope" value="Bacteria"/>
</dbReference>
<dbReference type="Gene3D" id="2.60.120.260">
    <property type="entry name" value="Galactose-binding domain-like"/>
    <property type="match status" value="1"/>
</dbReference>